<dbReference type="CDD" id="cd06127">
    <property type="entry name" value="DEDDh"/>
    <property type="match status" value="1"/>
</dbReference>
<proteinExistence type="predicted"/>
<dbReference type="AlphaFoldDB" id="A0A1F6CCR5"/>
<dbReference type="NCBIfam" id="NF006615">
    <property type="entry name" value="PRK09182.1"/>
    <property type="match status" value="1"/>
</dbReference>
<dbReference type="PANTHER" id="PTHR30231:SF37">
    <property type="entry name" value="EXODEOXYRIBONUCLEASE 10"/>
    <property type="match status" value="1"/>
</dbReference>
<accession>A0A1F6CCR5</accession>
<dbReference type="FunFam" id="3.30.420.10:FF:000045">
    <property type="entry name" value="3'-5' exonuclease DinG"/>
    <property type="match status" value="1"/>
</dbReference>
<evidence type="ECO:0000259" key="1">
    <source>
        <dbReference type="SMART" id="SM00479"/>
    </source>
</evidence>
<feature type="domain" description="Exonuclease" evidence="1">
    <location>
        <begin position="41"/>
        <end position="208"/>
    </location>
</feature>
<protein>
    <recommendedName>
        <fullName evidence="1">Exonuclease domain-containing protein</fullName>
    </recommendedName>
</protein>
<comment type="caution">
    <text evidence="2">The sequence shown here is derived from an EMBL/GenBank/DDBJ whole genome shotgun (WGS) entry which is preliminary data.</text>
</comment>
<dbReference type="InterPro" id="IPR036397">
    <property type="entry name" value="RNaseH_sf"/>
</dbReference>
<evidence type="ECO:0000313" key="3">
    <source>
        <dbReference type="Proteomes" id="UP000178606"/>
    </source>
</evidence>
<dbReference type="GO" id="GO:0045004">
    <property type="term" value="P:DNA replication proofreading"/>
    <property type="evidence" value="ECO:0007669"/>
    <property type="project" value="TreeGrafter"/>
</dbReference>
<evidence type="ECO:0000313" key="2">
    <source>
        <dbReference type="EMBL" id="OGG46953.1"/>
    </source>
</evidence>
<name>A0A1F6CCR5_HANXR</name>
<dbReference type="PANTHER" id="PTHR30231">
    <property type="entry name" value="DNA POLYMERASE III SUBUNIT EPSILON"/>
    <property type="match status" value="1"/>
</dbReference>
<dbReference type="EMBL" id="MFKF01000279">
    <property type="protein sequence ID" value="OGG46953.1"/>
    <property type="molecule type" value="Genomic_DNA"/>
</dbReference>
<dbReference type="Gene3D" id="3.30.420.10">
    <property type="entry name" value="Ribonuclease H-like superfamily/Ribonuclease H"/>
    <property type="match status" value="1"/>
</dbReference>
<dbReference type="GO" id="GO:0005829">
    <property type="term" value="C:cytosol"/>
    <property type="evidence" value="ECO:0007669"/>
    <property type="project" value="TreeGrafter"/>
</dbReference>
<dbReference type="InterPro" id="IPR012337">
    <property type="entry name" value="RNaseH-like_sf"/>
</dbReference>
<dbReference type="InterPro" id="IPR013520">
    <property type="entry name" value="Ribonucl_H"/>
</dbReference>
<dbReference type="SUPFAM" id="SSF53098">
    <property type="entry name" value="Ribonuclease H-like"/>
    <property type="match status" value="1"/>
</dbReference>
<dbReference type="Pfam" id="PF00929">
    <property type="entry name" value="RNase_T"/>
    <property type="match status" value="1"/>
</dbReference>
<dbReference type="Proteomes" id="UP000178606">
    <property type="component" value="Unassembled WGS sequence"/>
</dbReference>
<dbReference type="GO" id="GO:0003676">
    <property type="term" value="F:nucleic acid binding"/>
    <property type="evidence" value="ECO:0007669"/>
    <property type="project" value="InterPro"/>
</dbReference>
<dbReference type="SMART" id="SM00479">
    <property type="entry name" value="EXOIII"/>
    <property type="match status" value="1"/>
</dbReference>
<reference evidence="2 3" key="1">
    <citation type="journal article" date="2016" name="Nat. Commun.">
        <title>Thousands of microbial genomes shed light on interconnected biogeochemical processes in an aquifer system.</title>
        <authorList>
            <person name="Anantharaman K."/>
            <person name="Brown C.T."/>
            <person name="Hug L.A."/>
            <person name="Sharon I."/>
            <person name="Castelle C.J."/>
            <person name="Probst A.J."/>
            <person name="Thomas B.C."/>
            <person name="Singh A."/>
            <person name="Wilkins M.J."/>
            <person name="Karaoz U."/>
            <person name="Brodie E.L."/>
            <person name="Williams K.H."/>
            <person name="Hubbard S.S."/>
            <person name="Banfield J.F."/>
        </authorList>
    </citation>
    <scope>NUCLEOTIDE SEQUENCE [LARGE SCALE GENOMIC DNA]</scope>
    <source>
        <strain evidence="3">RIFCSPLOWO2_12_FULL_64_10</strain>
    </source>
</reference>
<sequence length="308" mass="34732">METEALEKMADALQGSGMYRVLKRFERPSRYAEEDDTPKKLALVVDIETTGKNPRHDAIIQFCGVPFEYSATTGQVYRVDEAVTFLEDPRRPIPPEITALTGLRDQDVAGKRIEDEVVRALLGDVALVIAHNAGFDRKFLERRLPAFKDRPWACSLAEAPWQGEGFSSAALEFLLYKKCGMFMDAHRADEDCHAVIHLLATPFASGQLPLKALLESARKKAVRIWAVDARFDFKEILKQRRYRWNSGEDGRPRAWYIEVPEGAAEEECGWLKDTVYGGRAGGWKTDSLDAYTRYSDRVNQPVACLSVA</sequence>
<gene>
    <name evidence="2" type="ORF">A3F84_21085</name>
</gene>
<dbReference type="GO" id="GO:0008408">
    <property type="term" value="F:3'-5' exonuclease activity"/>
    <property type="evidence" value="ECO:0007669"/>
    <property type="project" value="TreeGrafter"/>
</dbReference>
<organism evidence="2 3">
    <name type="scientific">Handelsmanbacteria sp. (strain RIFCSPLOWO2_12_FULL_64_10)</name>
    <dbReference type="NCBI Taxonomy" id="1817868"/>
    <lineage>
        <taxon>Bacteria</taxon>
        <taxon>Candidatus Handelsmaniibacteriota</taxon>
    </lineage>
</organism>